<organism evidence="1 2">
    <name type="scientific">Aspergillus fumigatiaffinis</name>
    <dbReference type="NCBI Taxonomy" id="340414"/>
    <lineage>
        <taxon>Eukaryota</taxon>
        <taxon>Fungi</taxon>
        <taxon>Dikarya</taxon>
        <taxon>Ascomycota</taxon>
        <taxon>Pezizomycotina</taxon>
        <taxon>Eurotiomycetes</taxon>
        <taxon>Eurotiomycetidae</taxon>
        <taxon>Eurotiales</taxon>
        <taxon>Aspergillaceae</taxon>
        <taxon>Aspergillus</taxon>
        <taxon>Aspergillus subgen. Fumigati</taxon>
    </lineage>
</organism>
<evidence type="ECO:0000313" key="2">
    <source>
        <dbReference type="Proteomes" id="UP000653565"/>
    </source>
</evidence>
<evidence type="ECO:0000313" key="1">
    <source>
        <dbReference type="EMBL" id="KAF4241603.1"/>
    </source>
</evidence>
<sequence>MSIRKVQGSPDKAIIETMKDDILNHSEDTTYEVLFIVAALVDYDYHVTCENFATVCKDPDYISQCIIQAKYEARGPNVPKHWFPNPQPFKAIRVPKEQTAESAS</sequence>
<dbReference type="OrthoDB" id="10273148at2759"/>
<reference evidence="1" key="2">
    <citation type="submission" date="2020-04" db="EMBL/GenBank/DDBJ databases">
        <authorList>
            <person name="Santos R.A.C."/>
            <person name="Steenwyk J.L."/>
            <person name="Rivero-Menendez O."/>
            <person name="Mead M.E."/>
            <person name="Silva L.P."/>
            <person name="Bastos R.W."/>
            <person name="Alastruey-Izquierdo A."/>
            <person name="Goldman G.H."/>
            <person name="Rokas A."/>
        </authorList>
    </citation>
    <scope>NUCLEOTIDE SEQUENCE</scope>
    <source>
        <strain evidence="1">CNM-CM6805</strain>
    </source>
</reference>
<dbReference type="EMBL" id="JAAAPX010000020">
    <property type="protein sequence ID" value="KAF4241603.1"/>
    <property type="molecule type" value="Genomic_DNA"/>
</dbReference>
<keyword evidence="2" id="KW-1185">Reference proteome</keyword>
<proteinExistence type="predicted"/>
<comment type="caution">
    <text evidence="1">The sequence shown here is derived from an EMBL/GenBank/DDBJ whole genome shotgun (WGS) entry which is preliminary data.</text>
</comment>
<name>A0A8H4MED6_9EURO</name>
<dbReference type="AlphaFoldDB" id="A0A8H4MED6"/>
<accession>A0A8H4MED6</accession>
<dbReference type="Proteomes" id="UP000653565">
    <property type="component" value="Unassembled WGS sequence"/>
</dbReference>
<reference evidence="1" key="1">
    <citation type="journal article" date="2020" name="bioRxiv">
        <title>Genomic and phenotypic heterogeneity of clinical isolates of the human pathogens Aspergillus fumigatus, Aspergillus lentulus and Aspergillus fumigatiaffinis.</title>
        <authorList>
            <person name="dos Santos R.A.C."/>
            <person name="Steenwyk J.L."/>
            <person name="Rivero-Menendez O."/>
            <person name="Mead M.E."/>
            <person name="Silva L.P."/>
            <person name="Bastos R.W."/>
            <person name="Alastruey-Izquierdo A."/>
            <person name="Goldman G.H."/>
            <person name="Rokas A."/>
        </authorList>
    </citation>
    <scope>NUCLEOTIDE SEQUENCE</scope>
    <source>
        <strain evidence="1">CNM-CM6805</strain>
    </source>
</reference>
<gene>
    <name evidence="1" type="ORF">CNMCM6805_003877</name>
</gene>
<protein>
    <submittedName>
        <fullName evidence="1">Uncharacterized protein</fullName>
    </submittedName>
</protein>